<dbReference type="Gene3D" id="3.40.50.2300">
    <property type="match status" value="1"/>
</dbReference>
<evidence type="ECO:0000256" key="1">
    <source>
        <dbReference type="ARBA" id="ARBA00022553"/>
    </source>
</evidence>
<gene>
    <name evidence="4" type="ORF">SAMN05421759_11322</name>
</gene>
<dbReference type="STRING" id="633194.SAMN05421759_11322"/>
<name>A0A1N7P6I2_9RHOB</name>
<keyword evidence="5" id="KW-1185">Reference proteome</keyword>
<accession>A0A1N7P6I2</accession>
<keyword evidence="1 2" id="KW-0597">Phosphoprotein</keyword>
<dbReference type="GO" id="GO:0000160">
    <property type="term" value="P:phosphorelay signal transduction system"/>
    <property type="evidence" value="ECO:0007669"/>
    <property type="project" value="InterPro"/>
</dbReference>
<dbReference type="InterPro" id="IPR001789">
    <property type="entry name" value="Sig_transdc_resp-reg_receiver"/>
</dbReference>
<dbReference type="EMBL" id="FTOQ01000013">
    <property type="protein sequence ID" value="SIT06160.1"/>
    <property type="molecule type" value="Genomic_DNA"/>
</dbReference>
<dbReference type="InterPro" id="IPR011006">
    <property type="entry name" value="CheY-like_superfamily"/>
</dbReference>
<dbReference type="RefSeq" id="WP_076449688.1">
    <property type="nucleotide sequence ID" value="NZ_FTOQ01000013.1"/>
</dbReference>
<dbReference type="PANTHER" id="PTHR44591">
    <property type="entry name" value="STRESS RESPONSE REGULATOR PROTEIN 1"/>
    <property type="match status" value="1"/>
</dbReference>
<organism evidence="4 5">
    <name type="scientific">Roseivivax lentus</name>
    <dbReference type="NCBI Taxonomy" id="633194"/>
    <lineage>
        <taxon>Bacteria</taxon>
        <taxon>Pseudomonadati</taxon>
        <taxon>Pseudomonadota</taxon>
        <taxon>Alphaproteobacteria</taxon>
        <taxon>Rhodobacterales</taxon>
        <taxon>Roseobacteraceae</taxon>
        <taxon>Roseivivax</taxon>
    </lineage>
</organism>
<feature type="modified residue" description="4-aspartylphosphate" evidence="2">
    <location>
        <position position="56"/>
    </location>
</feature>
<sequence>MPALNTVLHVEDDADIQEIARLALEMVGGLQVHQFSAGQAAVAAAPSLSPDLILLDQMMPEMNGEETLAALREVPGYETLPVVFMSAQTHDSSAALVARTGAAGFISKPFDPMTLTDDIKALLKQG</sequence>
<dbReference type="PROSITE" id="PS50110">
    <property type="entry name" value="RESPONSE_REGULATORY"/>
    <property type="match status" value="1"/>
</dbReference>
<dbReference type="Proteomes" id="UP000186684">
    <property type="component" value="Unassembled WGS sequence"/>
</dbReference>
<dbReference type="OrthoDB" id="9800897at2"/>
<dbReference type="Pfam" id="PF00072">
    <property type="entry name" value="Response_reg"/>
    <property type="match status" value="1"/>
</dbReference>
<dbReference type="InterPro" id="IPR050595">
    <property type="entry name" value="Bact_response_regulator"/>
</dbReference>
<evidence type="ECO:0000313" key="4">
    <source>
        <dbReference type="EMBL" id="SIT06160.1"/>
    </source>
</evidence>
<dbReference type="SUPFAM" id="SSF52172">
    <property type="entry name" value="CheY-like"/>
    <property type="match status" value="1"/>
</dbReference>
<dbReference type="AlphaFoldDB" id="A0A1N7P6I2"/>
<feature type="domain" description="Response regulatory" evidence="3">
    <location>
        <begin position="6"/>
        <end position="123"/>
    </location>
</feature>
<evidence type="ECO:0000313" key="5">
    <source>
        <dbReference type="Proteomes" id="UP000186684"/>
    </source>
</evidence>
<dbReference type="SMART" id="SM00448">
    <property type="entry name" value="REC"/>
    <property type="match status" value="1"/>
</dbReference>
<evidence type="ECO:0000256" key="2">
    <source>
        <dbReference type="PROSITE-ProRule" id="PRU00169"/>
    </source>
</evidence>
<reference evidence="5" key="1">
    <citation type="submission" date="2017-01" db="EMBL/GenBank/DDBJ databases">
        <authorList>
            <person name="Varghese N."/>
            <person name="Submissions S."/>
        </authorList>
    </citation>
    <scope>NUCLEOTIDE SEQUENCE [LARGE SCALE GENOMIC DNA]</scope>
    <source>
        <strain evidence="5">DSM 29430</strain>
    </source>
</reference>
<proteinExistence type="predicted"/>
<evidence type="ECO:0000259" key="3">
    <source>
        <dbReference type="PROSITE" id="PS50110"/>
    </source>
</evidence>
<dbReference type="PANTHER" id="PTHR44591:SF3">
    <property type="entry name" value="RESPONSE REGULATORY DOMAIN-CONTAINING PROTEIN"/>
    <property type="match status" value="1"/>
</dbReference>
<protein>
    <submittedName>
        <fullName evidence="4">Response regulator receiver domain-containing protein</fullName>
    </submittedName>
</protein>